<feature type="transmembrane region" description="Helical" evidence="10">
    <location>
        <begin position="110"/>
        <end position="130"/>
    </location>
</feature>
<protein>
    <submittedName>
        <fullName evidence="11">STE3-domain-containing protein</fullName>
    </submittedName>
</protein>
<keyword evidence="6" id="KW-0297">G-protein coupled receptor</keyword>
<keyword evidence="8" id="KW-0675">Receptor</keyword>
<dbReference type="OMA" id="CHIPAPL"/>
<dbReference type="PANTHER" id="PTHR28097:SF1">
    <property type="entry name" value="PHEROMONE A FACTOR RECEPTOR"/>
    <property type="match status" value="1"/>
</dbReference>
<evidence type="ECO:0000256" key="5">
    <source>
        <dbReference type="ARBA" id="ARBA00022989"/>
    </source>
</evidence>
<keyword evidence="9" id="KW-0807">Transducer</keyword>
<dbReference type="EMBL" id="KZ293653">
    <property type="protein sequence ID" value="PBK94872.1"/>
    <property type="molecule type" value="Genomic_DNA"/>
</dbReference>
<name>A0A2H3DTS4_ARMGA</name>
<gene>
    <name evidence="11" type="ORF">ARMGADRAFT_70491</name>
</gene>
<dbReference type="GO" id="GO:0000750">
    <property type="term" value="P:pheromone-dependent signal transduction involved in conjugation with cellular fusion"/>
    <property type="evidence" value="ECO:0007669"/>
    <property type="project" value="TreeGrafter"/>
</dbReference>
<dbReference type="OrthoDB" id="2874149at2759"/>
<dbReference type="AlphaFoldDB" id="A0A2H3DTS4"/>
<organism evidence="11 12">
    <name type="scientific">Armillaria gallica</name>
    <name type="common">Bulbous honey fungus</name>
    <name type="synonym">Armillaria bulbosa</name>
    <dbReference type="NCBI Taxonomy" id="47427"/>
    <lineage>
        <taxon>Eukaryota</taxon>
        <taxon>Fungi</taxon>
        <taxon>Dikarya</taxon>
        <taxon>Basidiomycota</taxon>
        <taxon>Agaricomycotina</taxon>
        <taxon>Agaricomycetes</taxon>
        <taxon>Agaricomycetidae</taxon>
        <taxon>Agaricales</taxon>
        <taxon>Marasmiineae</taxon>
        <taxon>Physalacriaceae</taxon>
        <taxon>Armillaria</taxon>
    </lineage>
</organism>
<comment type="similarity">
    <text evidence="2">Belongs to the G-protein coupled receptor 4 family.</text>
</comment>
<evidence type="ECO:0000256" key="4">
    <source>
        <dbReference type="ARBA" id="ARBA00022692"/>
    </source>
</evidence>
<feature type="transmembrane region" description="Helical" evidence="10">
    <location>
        <begin position="197"/>
        <end position="226"/>
    </location>
</feature>
<dbReference type="PRINTS" id="PR00899">
    <property type="entry name" value="GPCRSTE3"/>
</dbReference>
<dbReference type="PANTHER" id="PTHR28097">
    <property type="entry name" value="PHEROMONE A FACTOR RECEPTOR"/>
    <property type="match status" value="1"/>
</dbReference>
<proteinExistence type="inferred from homology"/>
<evidence type="ECO:0000313" key="11">
    <source>
        <dbReference type="EMBL" id="PBK94872.1"/>
    </source>
</evidence>
<dbReference type="STRING" id="47427.A0A2H3DTS4"/>
<keyword evidence="4 10" id="KW-0812">Transmembrane</keyword>
<evidence type="ECO:0000313" key="12">
    <source>
        <dbReference type="Proteomes" id="UP000217790"/>
    </source>
</evidence>
<evidence type="ECO:0000256" key="9">
    <source>
        <dbReference type="ARBA" id="ARBA00023224"/>
    </source>
</evidence>
<dbReference type="InParanoid" id="A0A2H3DTS4"/>
<accession>A0A2H3DTS4</accession>
<keyword evidence="7 10" id="KW-0472">Membrane</keyword>
<comment type="subcellular location">
    <subcellularLocation>
        <location evidence="1">Membrane</location>
        <topology evidence="1">Multi-pass membrane protein</topology>
    </subcellularLocation>
</comment>
<feature type="transmembrane region" description="Helical" evidence="10">
    <location>
        <begin position="150"/>
        <end position="176"/>
    </location>
</feature>
<reference evidence="12" key="1">
    <citation type="journal article" date="2017" name="Nat. Ecol. Evol.">
        <title>Genome expansion and lineage-specific genetic innovations in the forest pathogenic fungi Armillaria.</title>
        <authorList>
            <person name="Sipos G."/>
            <person name="Prasanna A.N."/>
            <person name="Walter M.C."/>
            <person name="O'Connor E."/>
            <person name="Balint B."/>
            <person name="Krizsan K."/>
            <person name="Kiss B."/>
            <person name="Hess J."/>
            <person name="Varga T."/>
            <person name="Slot J."/>
            <person name="Riley R."/>
            <person name="Boka B."/>
            <person name="Rigling D."/>
            <person name="Barry K."/>
            <person name="Lee J."/>
            <person name="Mihaltcheva S."/>
            <person name="LaButti K."/>
            <person name="Lipzen A."/>
            <person name="Waldron R."/>
            <person name="Moloney N.M."/>
            <person name="Sperisen C."/>
            <person name="Kredics L."/>
            <person name="Vagvoelgyi C."/>
            <person name="Patrignani A."/>
            <person name="Fitzpatrick D."/>
            <person name="Nagy I."/>
            <person name="Doyle S."/>
            <person name="Anderson J.B."/>
            <person name="Grigoriev I.V."/>
            <person name="Gueldener U."/>
            <person name="Muensterkoetter M."/>
            <person name="Nagy L.G."/>
        </authorList>
    </citation>
    <scope>NUCLEOTIDE SEQUENCE [LARGE SCALE GENOMIC DNA]</scope>
    <source>
        <strain evidence="12">Ar21-2</strain>
    </source>
</reference>
<keyword evidence="3" id="KW-0589">Pheromone response</keyword>
<evidence type="ECO:0000256" key="6">
    <source>
        <dbReference type="ARBA" id="ARBA00023040"/>
    </source>
</evidence>
<evidence type="ECO:0000256" key="2">
    <source>
        <dbReference type="ARBA" id="ARBA00011085"/>
    </source>
</evidence>
<dbReference type="GO" id="GO:0005886">
    <property type="term" value="C:plasma membrane"/>
    <property type="evidence" value="ECO:0007669"/>
    <property type="project" value="TreeGrafter"/>
</dbReference>
<dbReference type="Proteomes" id="UP000217790">
    <property type="component" value="Unassembled WGS sequence"/>
</dbReference>
<dbReference type="Pfam" id="PF02076">
    <property type="entry name" value="STE3"/>
    <property type="match status" value="1"/>
</dbReference>
<evidence type="ECO:0000256" key="10">
    <source>
        <dbReference type="SAM" id="Phobius"/>
    </source>
</evidence>
<dbReference type="GO" id="GO:0004932">
    <property type="term" value="F:mating-type factor pheromone receptor activity"/>
    <property type="evidence" value="ECO:0007669"/>
    <property type="project" value="InterPro"/>
</dbReference>
<evidence type="ECO:0000256" key="1">
    <source>
        <dbReference type="ARBA" id="ARBA00004141"/>
    </source>
</evidence>
<feature type="transmembrane region" description="Helical" evidence="10">
    <location>
        <begin position="6"/>
        <end position="22"/>
    </location>
</feature>
<evidence type="ECO:0000256" key="8">
    <source>
        <dbReference type="ARBA" id="ARBA00023170"/>
    </source>
</evidence>
<sequence length="264" mass="29511">MFVGLPVTSFCFVAVLAVLAFCRPVKSNAALIALVLWSVFCNIIHGVDAILWADNTNIHTPVWCDISSRTLLASHIAFAGASLRIALDLEDVSSSRVISEDKYTKRVRRIFNTLLCFLVPMLYVILHLFFQYHRFDIVQNFGCYASVRPSALSFVVMIIPALILCAISFVASGFTVHRIYRSTPSEFAEHLSSRSSLTFFSFWCRLTTTTLVTLATLITSIVTIAAQASYAIPQNDSQDTYHRVFPITVVKDSRSAQAFKEESF</sequence>
<dbReference type="InterPro" id="IPR001499">
    <property type="entry name" value="GPCR_STE3"/>
</dbReference>
<keyword evidence="12" id="KW-1185">Reference proteome</keyword>
<feature type="transmembrane region" description="Helical" evidence="10">
    <location>
        <begin position="29"/>
        <end position="52"/>
    </location>
</feature>
<keyword evidence="5 10" id="KW-1133">Transmembrane helix</keyword>
<evidence type="ECO:0000256" key="3">
    <source>
        <dbReference type="ARBA" id="ARBA00022507"/>
    </source>
</evidence>
<evidence type="ECO:0000256" key="7">
    <source>
        <dbReference type="ARBA" id="ARBA00023136"/>
    </source>
</evidence>